<dbReference type="RefSeq" id="WP_087180701.1">
    <property type="nucleotide sequence ID" value="NZ_CABKVM010000013.1"/>
</dbReference>
<name>A0A4R1QHA2_9FIRM</name>
<evidence type="ECO:0000313" key="3">
    <source>
        <dbReference type="EMBL" id="TCL52928.1"/>
    </source>
</evidence>
<evidence type="ECO:0000313" key="4">
    <source>
        <dbReference type="Proteomes" id="UP000295184"/>
    </source>
</evidence>
<dbReference type="STRING" id="1650663.GCA_001486665_00669"/>
<dbReference type="GO" id="GO:0003677">
    <property type="term" value="F:DNA binding"/>
    <property type="evidence" value="ECO:0007669"/>
    <property type="project" value="UniProtKB-UniRule"/>
</dbReference>
<proteinExistence type="predicted"/>
<dbReference type="SUPFAM" id="SSF89447">
    <property type="entry name" value="AbrB/MazE/MraZ-like"/>
    <property type="match status" value="1"/>
</dbReference>
<protein>
    <submittedName>
        <fullName evidence="3">Transcriptional pleiotropic regulator of transition state genes</fullName>
    </submittedName>
</protein>
<dbReference type="PANTHER" id="PTHR36432">
    <property type="match status" value="1"/>
</dbReference>
<dbReference type="InterPro" id="IPR037914">
    <property type="entry name" value="SpoVT-AbrB_sf"/>
</dbReference>
<dbReference type="Gene3D" id="2.10.260.10">
    <property type="match status" value="1"/>
</dbReference>
<sequence length="80" mass="9022">MKSTGMVRKIDNLGRIVLPIELRRVLEIDQDSSLQIFVEGDEIILKKYQPACVFCGEAKGVMQFHGRNICAECRKAIGQL</sequence>
<dbReference type="EMBL" id="SLUM01000040">
    <property type="protein sequence ID" value="TCL52928.1"/>
    <property type="molecule type" value="Genomic_DNA"/>
</dbReference>
<feature type="domain" description="SpoVT-AbrB" evidence="2">
    <location>
        <begin position="5"/>
        <end position="50"/>
    </location>
</feature>
<organism evidence="3 4">
    <name type="scientific">Allofournierella massiliensis</name>
    <dbReference type="NCBI Taxonomy" id="1650663"/>
    <lineage>
        <taxon>Bacteria</taxon>
        <taxon>Bacillati</taxon>
        <taxon>Bacillota</taxon>
        <taxon>Clostridia</taxon>
        <taxon>Eubacteriales</taxon>
        <taxon>Oscillospiraceae</taxon>
        <taxon>Allofournierella</taxon>
    </lineage>
</organism>
<comment type="caution">
    <text evidence="3">The sequence shown here is derived from an EMBL/GenBank/DDBJ whole genome shotgun (WGS) entry which is preliminary data.</text>
</comment>
<dbReference type="PROSITE" id="PS51740">
    <property type="entry name" value="SPOVT_ABRB"/>
    <property type="match status" value="1"/>
</dbReference>
<dbReference type="PANTHER" id="PTHR36432:SF4">
    <property type="entry name" value="TRANSITION STATE REGULATOR ABH-RELATED"/>
    <property type="match status" value="1"/>
</dbReference>
<evidence type="ECO:0000259" key="2">
    <source>
        <dbReference type="PROSITE" id="PS51740"/>
    </source>
</evidence>
<dbReference type="OrthoDB" id="9782993at2"/>
<dbReference type="InterPro" id="IPR052731">
    <property type="entry name" value="B_subtilis_Trans_State_Reg"/>
</dbReference>
<dbReference type="GeneID" id="97382676"/>
<dbReference type="Proteomes" id="UP000295184">
    <property type="component" value="Unassembled WGS sequence"/>
</dbReference>
<dbReference type="AlphaFoldDB" id="A0A4R1QHA2"/>
<evidence type="ECO:0000256" key="1">
    <source>
        <dbReference type="PROSITE-ProRule" id="PRU01076"/>
    </source>
</evidence>
<dbReference type="Pfam" id="PF04014">
    <property type="entry name" value="MazE_antitoxin"/>
    <property type="match status" value="1"/>
</dbReference>
<gene>
    <name evidence="3" type="ORF">EDD77_14016</name>
</gene>
<dbReference type="SMART" id="SM00966">
    <property type="entry name" value="SpoVT_AbrB"/>
    <property type="match status" value="1"/>
</dbReference>
<accession>A0A4R1QHA2</accession>
<dbReference type="InterPro" id="IPR007159">
    <property type="entry name" value="SpoVT-AbrB_dom"/>
</dbReference>
<reference evidence="3 4" key="1">
    <citation type="submission" date="2019-03" db="EMBL/GenBank/DDBJ databases">
        <title>Genomic Encyclopedia of Type Strains, Phase IV (KMG-IV): sequencing the most valuable type-strain genomes for metagenomic binning, comparative biology and taxonomic classification.</title>
        <authorList>
            <person name="Goeker M."/>
        </authorList>
    </citation>
    <scope>NUCLEOTIDE SEQUENCE [LARGE SCALE GENOMIC DNA]</scope>
    <source>
        <strain evidence="3 4">DSM 100451</strain>
    </source>
</reference>
<keyword evidence="1" id="KW-0238">DNA-binding</keyword>